<organism evidence="2">
    <name type="scientific">metagenome</name>
    <dbReference type="NCBI Taxonomy" id="256318"/>
    <lineage>
        <taxon>unclassified sequences</taxon>
        <taxon>metagenomes</taxon>
    </lineage>
</organism>
<reference evidence="2" key="1">
    <citation type="submission" date="2018-07" db="EMBL/GenBank/DDBJ databases">
        <authorList>
            <person name="Quirk P.G."/>
            <person name="Krulwich T.A."/>
        </authorList>
    </citation>
    <scope>NUCLEOTIDE SEQUENCE</scope>
</reference>
<accession>A0A380T9L2</accession>
<evidence type="ECO:0000256" key="1">
    <source>
        <dbReference type="SAM" id="MobiDB-lite"/>
    </source>
</evidence>
<dbReference type="AlphaFoldDB" id="A0A380T9L2"/>
<gene>
    <name evidence="2" type="ORF">DF3PB_10090</name>
</gene>
<proteinExistence type="predicted"/>
<protein>
    <submittedName>
        <fullName evidence="2">Uncharacterized protein</fullName>
    </submittedName>
</protein>
<sequence>MLGQILHNSFDFFPCELFTPDLCAYGIEACGRRGYRNICIIAGFNAEATQCGLRKPNLVGGEVFDPIGDKDVRHNPTTIDLNVHLAKASQPVRSESAAIACENHDILAHRVQLDWSDLEFRSTFVARFGGNEGAHQIRAGFSMSSFNRQRGGSERPSAS</sequence>
<dbReference type="EMBL" id="UIDG01000001">
    <property type="protein sequence ID" value="SUS03338.1"/>
    <property type="molecule type" value="Genomic_DNA"/>
</dbReference>
<feature type="compositionally biased region" description="Polar residues" evidence="1">
    <location>
        <begin position="142"/>
        <end position="159"/>
    </location>
</feature>
<name>A0A380T9L2_9ZZZZ</name>
<evidence type="ECO:0000313" key="2">
    <source>
        <dbReference type="EMBL" id="SUS03338.1"/>
    </source>
</evidence>
<feature type="region of interest" description="Disordered" evidence="1">
    <location>
        <begin position="140"/>
        <end position="159"/>
    </location>
</feature>